<accession>A0A8M1K7L2</accession>
<evidence type="ECO:0000313" key="4">
    <source>
        <dbReference type="Proteomes" id="UP000515152"/>
    </source>
</evidence>
<dbReference type="Pfam" id="PF00041">
    <property type="entry name" value="fn3"/>
    <property type="match status" value="3"/>
</dbReference>
<feature type="compositionally biased region" description="Basic and acidic residues" evidence="2">
    <location>
        <begin position="372"/>
        <end position="385"/>
    </location>
</feature>
<dbReference type="SMART" id="SM00060">
    <property type="entry name" value="FN3"/>
    <property type="match status" value="3"/>
</dbReference>
<dbReference type="InterPro" id="IPR050991">
    <property type="entry name" value="ECM_Regulatory_Proteins"/>
</dbReference>
<dbReference type="PROSITE" id="PS50853">
    <property type="entry name" value="FN3"/>
    <property type="match status" value="3"/>
</dbReference>
<evidence type="ECO:0000259" key="3">
    <source>
        <dbReference type="PROSITE" id="PS50853"/>
    </source>
</evidence>
<reference evidence="5" key="1">
    <citation type="submission" date="2025-08" db="UniProtKB">
        <authorList>
            <consortium name="RefSeq"/>
        </authorList>
    </citation>
    <scope>IDENTIFICATION</scope>
</reference>
<gene>
    <name evidence="5" type="primary">LOC122129042</name>
</gene>
<feature type="compositionally biased region" description="Basic and acidic residues" evidence="2">
    <location>
        <begin position="216"/>
        <end position="227"/>
    </location>
</feature>
<dbReference type="GeneID" id="122129042"/>
<dbReference type="AlphaFoldDB" id="A0A8M1K7L2"/>
<dbReference type="OrthoDB" id="8446971at2759"/>
<feature type="compositionally biased region" description="Polar residues" evidence="2">
    <location>
        <begin position="402"/>
        <end position="413"/>
    </location>
</feature>
<sequence>MSDSQNTGGTAKHQQGDRNDCQAECLDVGPHITKQYFVAPPGSINITSVTHDAVSLSWDPPQGLTESMRFRVTWKCESTRDLLCSEVPVPNLCIQGLTPGMKYEFTVVTINDTGEQSLSVSTTKTTDVLAPKELTVNEVTTTSAHLSWTQPYEMDLTSHSFRISYSSTEKDEEFISTSSYRTVITGLKPDTEYTVSVSVVCHSGICQPATTTFHTNGDERPLKDKQDSITSASKDLPPPGPIKITTVAHGAVSLSWEPPKGLTKSMKFRVTWKSEREGDLYRSEVPVANHRIQGLTPGVKYEFTVVTISDSGGQSTSVSTTHTTDCDERSSKHKQHSTASVSASEGLVNGKQSGSDRAINNSSQSALLSRNTKGDGDNRPPEHKQYSTSSTSEGLVHGKQSGLDNSSQSTRWPWSTKGVPSRKTYYTLATGMSAKYSLGIKKYLTHLSEVKSEQTCDMILAACIVVSNAGRDVEAALKDIPEAKPTILVVLHHTIDPDHVVRDSSKFTKRDDMLIVDCLFNEDDGLLRCERNDIAQSTMLKWIDTKVQNGAQIHQPQVCNSTSYSHSQY</sequence>
<feature type="compositionally biased region" description="Polar residues" evidence="2">
    <location>
        <begin position="310"/>
        <end position="323"/>
    </location>
</feature>
<evidence type="ECO:0000256" key="1">
    <source>
        <dbReference type="ARBA" id="ARBA00022737"/>
    </source>
</evidence>
<feature type="compositionally biased region" description="Polar residues" evidence="2">
    <location>
        <begin position="350"/>
        <end position="371"/>
    </location>
</feature>
<evidence type="ECO:0000256" key="2">
    <source>
        <dbReference type="SAM" id="MobiDB-lite"/>
    </source>
</evidence>
<feature type="region of interest" description="Disordered" evidence="2">
    <location>
        <begin position="212"/>
        <end position="240"/>
    </location>
</feature>
<dbReference type="PANTHER" id="PTHR46708">
    <property type="entry name" value="TENASCIN"/>
    <property type="match status" value="1"/>
</dbReference>
<keyword evidence="1" id="KW-0677">Repeat</keyword>
<feature type="domain" description="Fibronectin type-III" evidence="3">
    <location>
        <begin position="238"/>
        <end position="327"/>
    </location>
</feature>
<keyword evidence="4" id="KW-1185">Reference proteome</keyword>
<dbReference type="InterPro" id="IPR003961">
    <property type="entry name" value="FN3_dom"/>
</dbReference>
<proteinExistence type="predicted"/>
<feature type="region of interest" description="Disordered" evidence="2">
    <location>
        <begin position="310"/>
        <end position="417"/>
    </location>
</feature>
<organism evidence="4 5">
    <name type="scientific">Clupea harengus</name>
    <name type="common">Atlantic herring</name>
    <dbReference type="NCBI Taxonomy" id="7950"/>
    <lineage>
        <taxon>Eukaryota</taxon>
        <taxon>Metazoa</taxon>
        <taxon>Chordata</taxon>
        <taxon>Craniata</taxon>
        <taxon>Vertebrata</taxon>
        <taxon>Euteleostomi</taxon>
        <taxon>Actinopterygii</taxon>
        <taxon>Neopterygii</taxon>
        <taxon>Teleostei</taxon>
        <taxon>Clupei</taxon>
        <taxon>Clupeiformes</taxon>
        <taxon>Clupeoidei</taxon>
        <taxon>Clupeidae</taxon>
        <taxon>Clupea</taxon>
    </lineage>
</organism>
<protein>
    <submittedName>
        <fullName evidence="5">Tenascin-N-like</fullName>
    </submittedName>
</protein>
<feature type="domain" description="Fibronectin type-III" evidence="3">
    <location>
        <begin position="40"/>
        <end position="129"/>
    </location>
</feature>
<dbReference type="Proteomes" id="UP000515152">
    <property type="component" value="Unplaced"/>
</dbReference>
<dbReference type="KEGG" id="char:122129042"/>
<dbReference type="RefSeq" id="XP_042559996.1">
    <property type="nucleotide sequence ID" value="XM_042704062.1"/>
</dbReference>
<name>A0A8M1K7L2_CLUHA</name>
<dbReference type="CDD" id="cd00063">
    <property type="entry name" value="FN3"/>
    <property type="match status" value="3"/>
</dbReference>
<dbReference type="PANTHER" id="PTHR46708:SF2">
    <property type="entry name" value="FIBRONECTIN TYPE-III DOMAIN-CONTAINING PROTEIN"/>
    <property type="match status" value="1"/>
</dbReference>
<feature type="domain" description="Fibronectin type-III" evidence="3">
    <location>
        <begin position="130"/>
        <end position="219"/>
    </location>
</feature>
<evidence type="ECO:0000313" key="5">
    <source>
        <dbReference type="RefSeq" id="XP_042559996.1"/>
    </source>
</evidence>